<protein>
    <recommendedName>
        <fullName evidence="2">Aldehyde dehydrogenase domain-containing protein</fullName>
    </recommendedName>
</protein>
<feature type="domain" description="Aldehyde dehydrogenase" evidence="2">
    <location>
        <begin position="1"/>
        <end position="105"/>
    </location>
</feature>
<sequence length="111" mass="12277">MEIMTAKTFGPVIGIQKVSSDEEALMLMNDSPYGLTASVWTNAKDNAESQKAFEFFAEELETGTVFLNRCDYLDPALAWTGVKNSGRGVSLSKFGYDQLTRAKSVHMKIQT</sequence>
<accession>A0AAW0FSZ0</accession>
<dbReference type="AlphaFoldDB" id="A0AAW0FSZ0"/>
<dbReference type="Gene3D" id="3.40.309.10">
    <property type="entry name" value="Aldehyde Dehydrogenase, Chain A, domain 2"/>
    <property type="match status" value="1"/>
</dbReference>
<keyword evidence="4" id="KW-1185">Reference proteome</keyword>
<comment type="similarity">
    <text evidence="1">Belongs to the aldehyde dehydrogenase family.</text>
</comment>
<dbReference type="InterPro" id="IPR016163">
    <property type="entry name" value="Ald_DH_C"/>
</dbReference>
<dbReference type="Proteomes" id="UP001385951">
    <property type="component" value="Unassembled WGS sequence"/>
</dbReference>
<evidence type="ECO:0000259" key="2">
    <source>
        <dbReference type="Pfam" id="PF00171"/>
    </source>
</evidence>
<name>A0AAW0FSZ0_9APHY</name>
<evidence type="ECO:0000313" key="3">
    <source>
        <dbReference type="EMBL" id="KAK7681980.1"/>
    </source>
</evidence>
<evidence type="ECO:0000313" key="4">
    <source>
        <dbReference type="Proteomes" id="UP001385951"/>
    </source>
</evidence>
<gene>
    <name evidence="3" type="ORF">QCA50_014943</name>
</gene>
<proteinExistence type="inferred from homology"/>
<dbReference type="Pfam" id="PF00171">
    <property type="entry name" value="Aldedh"/>
    <property type="match status" value="1"/>
</dbReference>
<dbReference type="SUPFAM" id="SSF53720">
    <property type="entry name" value="ALDH-like"/>
    <property type="match status" value="1"/>
</dbReference>
<organism evidence="3 4">
    <name type="scientific">Cerrena zonata</name>
    <dbReference type="NCBI Taxonomy" id="2478898"/>
    <lineage>
        <taxon>Eukaryota</taxon>
        <taxon>Fungi</taxon>
        <taxon>Dikarya</taxon>
        <taxon>Basidiomycota</taxon>
        <taxon>Agaricomycotina</taxon>
        <taxon>Agaricomycetes</taxon>
        <taxon>Polyporales</taxon>
        <taxon>Cerrenaceae</taxon>
        <taxon>Cerrena</taxon>
    </lineage>
</organism>
<dbReference type="EMBL" id="JASBNA010000038">
    <property type="protein sequence ID" value="KAK7681980.1"/>
    <property type="molecule type" value="Genomic_DNA"/>
</dbReference>
<dbReference type="InterPro" id="IPR016161">
    <property type="entry name" value="Ald_DH/histidinol_DH"/>
</dbReference>
<comment type="caution">
    <text evidence="3">The sequence shown here is derived from an EMBL/GenBank/DDBJ whole genome shotgun (WGS) entry which is preliminary data.</text>
</comment>
<dbReference type="InterPro" id="IPR015590">
    <property type="entry name" value="Aldehyde_DH_dom"/>
</dbReference>
<dbReference type="PANTHER" id="PTHR11699">
    <property type="entry name" value="ALDEHYDE DEHYDROGENASE-RELATED"/>
    <property type="match status" value="1"/>
</dbReference>
<reference evidence="3 4" key="1">
    <citation type="submission" date="2022-09" db="EMBL/GenBank/DDBJ databases">
        <authorList>
            <person name="Palmer J.M."/>
        </authorList>
    </citation>
    <scope>NUCLEOTIDE SEQUENCE [LARGE SCALE GENOMIC DNA]</scope>
    <source>
        <strain evidence="3 4">DSM 7382</strain>
    </source>
</reference>
<dbReference type="GO" id="GO:0016620">
    <property type="term" value="F:oxidoreductase activity, acting on the aldehyde or oxo group of donors, NAD or NADP as acceptor"/>
    <property type="evidence" value="ECO:0007669"/>
    <property type="project" value="InterPro"/>
</dbReference>
<evidence type="ECO:0000256" key="1">
    <source>
        <dbReference type="ARBA" id="ARBA00009986"/>
    </source>
</evidence>